<sequence>MTSVLLGIAVAFLCSLPSYARNQECVNGHYEHVPREVWTSQPLGYPPPIKALQFGNNTQEDCSVTLIFPKAGGGLSEVTTTYTINDKSYGSSMTLHPDTKAPNDAEGSKYVSGDTLQSFDYYPLDEVIFIYWTDNYSAYWLARGGS</sequence>
<evidence type="ECO:0000313" key="3">
    <source>
        <dbReference type="Proteomes" id="UP000541610"/>
    </source>
</evidence>
<keyword evidence="1" id="KW-0732">Signal</keyword>
<organism evidence="2 3">
    <name type="scientific">Perkinsus olseni</name>
    <name type="common">Perkinsus atlanticus</name>
    <dbReference type="NCBI Taxonomy" id="32597"/>
    <lineage>
        <taxon>Eukaryota</taxon>
        <taxon>Sar</taxon>
        <taxon>Alveolata</taxon>
        <taxon>Perkinsozoa</taxon>
        <taxon>Perkinsea</taxon>
        <taxon>Perkinsida</taxon>
        <taxon>Perkinsidae</taxon>
        <taxon>Perkinsus</taxon>
    </lineage>
</organism>
<name>A0A7J6P3H1_PEROL</name>
<reference evidence="2 3" key="1">
    <citation type="submission" date="2020-04" db="EMBL/GenBank/DDBJ databases">
        <title>Perkinsus olseni comparative genomics.</title>
        <authorList>
            <person name="Bogema D.R."/>
        </authorList>
    </citation>
    <scope>NUCLEOTIDE SEQUENCE [LARGE SCALE GENOMIC DNA]</scope>
    <source>
        <strain evidence="2">00978-12</strain>
    </source>
</reference>
<gene>
    <name evidence="2" type="ORF">FOZ60_000436</name>
</gene>
<feature type="signal peptide" evidence="1">
    <location>
        <begin position="1"/>
        <end position="20"/>
    </location>
</feature>
<evidence type="ECO:0000256" key="1">
    <source>
        <dbReference type="SAM" id="SignalP"/>
    </source>
</evidence>
<protein>
    <submittedName>
        <fullName evidence="2">Uncharacterized protein</fullName>
    </submittedName>
</protein>
<dbReference type="Proteomes" id="UP000541610">
    <property type="component" value="Unassembled WGS sequence"/>
</dbReference>
<dbReference type="AlphaFoldDB" id="A0A7J6P3H1"/>
<proteinExistence type="predicted"/>
<dbReference type="EMBL" id="JABANP010000103">
    <property type="protein sequence ID" value="KAF4690276.1"/>
    <property type="molecule type" value="Genomic_DNA"/>
</dbReference>
<evidence type="ECO:0000313" key="2">
    <source>
        <dbReference type="EMBL" id="KAF4690276.1"/>
    </source>
</evidence>
<accession>A0A7J6P3H1</accession>
<feature type="chain" id="PRO_5029454603" evidence="1">
    <location>
        <begin position="21"/>
        <end position="146"/>
    </location>
</feature>
<comment type="caution">
    <text evidence="2">The sequence shown here is derived from an EMBL/GenBank/DDBJ whole genome shotgun (WGS) entry which is preliminary data.</text>
</comment>